<dbReference type="EMBL" id="LASV01000718">
    <property type="protein sequence ID" value="KKA17044.1"/>
    <property type="molecule type" value="Genomic_DNA"/>
</dbReference>
<gene>
    <name evidence="1" type="ORF">T310_9343</name>
</gene>
<dbReference type="AlphaFoldDB" id="A0A0F4YFU9"/>
<dbReference type="OrthoDB" id="4226915at2759"/>
<comment type="caution">
    <text evidence="1">The sequence shown here is derived from an EMBL/GenBank/DDBJ whole genome shotgun (WGS) entry which is preliminary data.</text>
</comment>
<organism evidence="1 2">
    <name type="scientific">Rasamsonia emersonii (strain ATCC 16479 / CBS 393.64 / IMI 116815)</name>
    <dbReference type="NCBI Taxonomy" id="1408163"/>
    <lineage>
        <taxon>Eukaryota</taxon>
        <taxon>Fungi</taxon>
        <taxon>Dikarya</taxon>
        <taxon>Ascomycota</taxon>
        <taxon>Pezizomycotina</taxon>
        <taxon>Eurotiomycetes</taxon>
        <taxon>Eurotiomycetidae</taxon>
        <taxon>Eurotiales</taxon>
        <taxon>Trichocomaceae</taxon>
        <taxon>Rasamsonia</taxon>
    </lineage>
</organism>
<evidence type="ECO:0000313" key="2">
    <source>
        <dbReference type="Proteomes" id="UP000053958"/>
    </source>
</evidence>
<protein>
    <submittedName>
        <fullName evidence="1">Uncharacterized protein</fullName>
    </submittedName>
</protein>
<name>A0A0F4YFU9_RASE3</name>
<dbReference type="GeneID" id="25321281"/>
<dbReference type="RefSeq" id="XP_013323656.1">
    <property type="nucleotide sequence ID" value="XM_013468202.1"/>
</dbReference>
<proteinExistence type="predicted"/>
<reference evidence="1 2" key="1">
    <citation type="submission" date="2015-04" db="EMBL/GenBank/DDBJ databases">
        <authorList>
            <person name="Heijne W.H."/>
            <person name="Fedorova N.D."/>
            <person name="Nierman W.C."/>
            <person name="Vollebregt A.W."/>
            <person name="Zhao Z."/>
            <person name="Wu L."/>
            <person name="Kumar M."/>
            <person name="Stam H."/>
            <person name="van den Berg M.A."/>
            <person name="Pel H.J."/>
        </authorList>
    </citation>
    <scope>NUCLEOTIDE SEQUENCE [LARGE SCALE GENOMIC DNA]</scope>
    <source>
        <strain evidence="1 2">CBS 393.64</strain>
    </source>
</reference>
<dbReference type="Proteomes" id="UP000053958">
    <property type="component" value="Unassembled WGS sequence"/>
</dbReference>
<evidence type="ECO:0000313" key="1">
    <source>
        <dbReference type="EMBL" id="KKA17044.1"/>
    </source>
</evidence>
<accession>A0A0F4YFU9</accession>
<sequence length="99" mass="11314">MAEDHPEGRLLGDHKATKAILQFLADTTVGCPLGEAARAAERTRKDDEWGLAALEEAEHIHITSRPGRPQAQEYHQHELRLDCWIMDERKSRLMQQRSS</sequence>
<keyword evidence="2" id="KW-1185">Reference proteome</keyword>